<dbReference type="EMBL" id="HG739103">
    <property type="protein sequence ID" value="CDP05844.1"/>
    <property type="molecule type" value="Genomic_DNA"/>
</dbReference>
<proteinExistence type="predicted"/>
<reference evidence="2" key="1">
    <citation type="journal article" date="2014" name="Science">
        <title>The coffee genome provides insight into the convergent evolution of caffeine biosynthesis.</title>
        <authorList>
            <person name="Denoeud F."/>
            <person name="Carretero-Paulet L."/>
            <person name="Dereeper A."/>
            <person name="Droc G."/>
            <person name="Guyot R."/>
            <person name="Pietrella M."/>
            <person name="Zheng C."/>
            <person name="Alberti A."/>
            <person name="Anthony F."/>
            <person name="Aprea G."/>
            <person name="Aury J.M."/>
            <person name="Bento P."/>
            <person name="Bernard M."/>
            <person name="Bocs S."/>
            <person name="Campa C."/>
            <person name="Cenci A."/>
            <person name="Combes M.C."/>
            <person name="Crouzillat D."/>
            <person name="Da Silva C."/>
            <person name="Daddiego L."/>
            <person name="De Bellis F."/>
            <person name="Dussert S."/>
            <person name="Garsmeur O."/>
            <person name="Gayraud T."/>
            <person name="Guignon V."/>
            <person name="Jahn K."/>
            <person name="Jamilloux V."/>
            <person name="Joet T."/>
            <person name="Labadie K."/>
            <person name="Lan T."/>
            <person name="Leclercq J."/>
            <person name="Lepelley M."/>
            <person name="Leroy T."/>
            <person name="Li L.T."/>
            <person name="Librado P."/>
            <person name="Lopez L."/>
            <person name="Munoz A."/>
            <person name="Noel B."/>
            <person name="Pallavicini A."/>
            <person name="Perrotta G."/>
            <person name="Poncet V."/>
            <person name="Pot D."/>
            <person name="Priyono X."/>
            <person name="Rigoreau M."/>
            <person name="Rouard M."/>
            <person name="Rozas J."/>
            <person name="Tranchant-Dubreuil C."/>
            <person name="VanBuren R."/>
            <person name="Zhang Q."/>
            <person name="Andrade A.C."/>
            <person name="Argout X."/>
            <person name="Bertrand B."/>
            <person name="de Kochko A."/>
            <person name="Graziosi G."/>
            <person name="Henry R.J."/>
            <person name="Jayarama X."/>
            <person name="Ming R."/>
            <person name="Nagai C."/>
            <person name="Rounsley S."/>
            <person name="Sankoff D."/>
            <person name="Giuliano G."/>
            <person name="Albert V.A."/>
            <person name="Wincker P."/>
            <person name="Lashermes P."/>
        </authorList>
    </citation>
    <scope>NUCLEOTIDE SEQUENCE [LARGE SCALE GENOMIC DNA]</scope>
    <source>
        <strain evidence="2">cv. DH200-94</strain>
    </source>
</reference>
<gene>
    <name evidence="1" type="ORF">GSCOC_T00021143001</name>
</gene>
<dbReference type="InParanoid" id="A0A068UCC2"/>
<organism evidence="1 2">
    <name type="scientific">Coffea canephora</name>
    <name type="common">Robusta coffee</name>
    <dbReference type="NCBI Taxonomy" id="49390"/>
    <lineage>
        <taxon>Eukaryota</taxon>
        <taxon>Viridiplantae</taxon>
        <taxon>Streptophyta</taxon>
        <taxon>Embryophyta</taxon>
        <taxon>Tracheophyta</taxon>
        <taxon>Spermatophyta</taxon>
        <taxon>Magnoliopsida</taxon>
        <taxon>eudicotyledons</taxon>
        <taxon>Gunneridae</taxon>
        <taxon>Pentapetalae</taxon>
        <taxon>asterids</taxon>
        <taxon>lamiids</taxon>
        <taxon>Gentianales</taxon>
        <taxon>Rubiaceae</taxon>
        <taxon>Ixoroideae</taxon>
        <taxon>Gardenieae complex</taxon>
        <taxon>Bertiereae - Coffeeae clade</taxon>
        <taxon>Coffeeae</taxon>
        <taxon>Coffea</taxon>
    </lineage>
</organism>
<sequence length="116" mass="13481">MEEAREDVREDEAAAVDDENKLDLLESDRGLSPSDSLFRDIDDFLSRNDFHNLSNFEGLQGASFSDFLLPFLLACIKKPMKTIIRRMNISSDYVEKNFSVCCFHFFKKRKVSNIYI</sequence>
<dbReference type="Gramene" id="CDP05844">
    <property type="protein sequence ID" value="CDP05844"/>
    <property type="gene ID" value="GSCOC_T00021143001"/>
</dbReference>
<protein>
    <submittedName>
        <fullName evidence="1">Uncharacterized protein</fullName>
    </submittedName>
</protein>
<dbReference type="AlphaFoldDB" id="A0A068UCC2"/>
<keyword evidence="2" id="KW-1185">Reference proteome</keyword>
<dbReference type="Proteomes" id="UP000295252">
    <property type="component" value="Chromosome VII"/>
</dbReference>
<accession>A0A068UCC2</accession>
<evidence type="ECO:0000313" key="1">
    <source>
        <dbReference type="EMBL" id="CDP05844.1"/>
    </source>
</evidence>
<evidence type="ECO:0000313" key="2">
    <source>
        <dbReference type="Proteomes" id="UP000295252"/>
    </source>
</evidence>
<name>A0A068UCC2_COFCA</name>